<name>A0A850LS30_9RHOB</name>
<evidence type="ECO:0000313" key="8">
    <source>
        <dbReference type="Proteomes" id="UP000565723"/>
    </source>
</evidence>
<keyword evidence="2" id="KW-1003">Cell membrane</keyword>
<proteinExistence type="predicted"/>
<keyword evidence="5 6" id="KW-0472">Membrane</keyword>
<comment type="caution">
    <text evidence="7">The sequence shown here is derived from an EMBL/GenBank/DDBJ whole genome shotgun (WGS) entry which is preliminary data.</text>
</comment>
<dbReference type="PANTHER" id="PTHR30086">
    <property type="entry name" value="ARGININE EXPORTER PROTEIN ARGO"/>
    <property type="match status" value="1"/>
</dbReference>
<reference evidence="7 8" key="1">
    <citation type="journal article" date="2020" name="Proc. Natl. Acad. Sci. U.S.A.">
        <title>Ecological drivers of bacterial community assembly in synthetic phycospheres.</title>
        <authorList>
            <person name="Fu H."/>
            <person name="Uchimiya M."/>
            <person name="Gore J."/>
            <person name="Moran M.A."/>
        </authorList>
    </citation>
    <scope>NUCLEOTIDE SEQUENCE [LARGE SCALE GENOMIC DNA]</scope>
    <source>
        <strain evidence="7">HF-Din03</strain>
    </source>
</reference>
<keyword evidence="3 6" id="KW-0812">Transmembrane</keyword>
<evidence type="ECO:0000256" key="1">
    <source>
        <dbReference type="ARBA" id="ARBA00004651"/>
    </source>
</evidence>
<accession>A0A850LS30</accession>
<feature type="transmembrane region" description="Helical" evidence="6">
    <location>
        <begin position="181"/>
        <end position="202"/>
    </location>
</feature>
<dbReference type="RefSeq" id="WP_278423151.1">
    <property type="nucleotide sequence ID" value="NZ_JABXIY010000076.1"/>
</dbReference>
<evidence type="ECO:0000256" key="4">
    <source>
        <dbReference type="ARBA" id="ARBA00022989"/>
    </source>
</evidence>
<dbReference type="EMBL" id="JABXIY010000076">
    <property type="protein sequence ID" value="NVK99635.1"/>
    <property type="molecule type" value="Genomic_DNA"/>
</dbReference>
<evidence type="ECO:0000313" key="7">
    <source>
        <dbReference type="EMBL" id="NVK99635.1"/>
    </source>
</evidence>
<gene>
    <name evidence="7" type="ORF">HW564_22155</name>
</gene>
<organism evidence="7 8">
    <name type="scientific">Ruegeria pomeroyi</name>
    <dbReference type="NCBI Taxonomy" id="89184"/>
    <lineage>
        <taxon>Bacteria</taxon>
        <taxon>Pseudomonadati</taxon>
        <taxon>Pseudomonadota</taxon>
        <taxon>Alphaproteobacteria</taxon>
        <taxon>Rhodobacterales</taxon>
        <taxon>Roseobacteraceae</taxon>
        <taxon>Ruegeria</taxon>
    </lineage>
</organism>
<feature type="transmembrane region" description="Helical" evidence="6">
    <location>
        <begin position="36"/>
        <end position="62"/>
    </location>
</feature>
<evidence type="ECO:0000256" key="2">
    <source>
        <dbReference type="ARBA" id="ARBA00022475"/>
    </source>
</evidence>
<evidence type="ECO:0000256" key="5">
    <source>
        <dbReference type="ARBA" id="ARBA00023136"/>
    </source>
</evidence>
<sequence>MSSAIVAGFALGFGLILAIGAQNAFVLRQGLRRQHVFAVCLTCALSDAVLIAAGVAGFGGLARAVPWFEPLMRYGGAAFLIWYGARSLFAALTKTEALTTGEDARPGGGAALRPVLLTVLAFPWLNPHVYLDTVVLIGSISAQYPDRLGFGLGAVLSSFTFFFSLGYGARLMAPVFARPRAWQVLDTVIALTMWTIAAKLLLM</sequence>
<dbReference type="GO" id="GO:0005886">
    <property type="term" value="C:plasma membrane"/>
    <property type="evidence" value="ECO:0007669"/>
    <property type="project" value="UniProtKB-SubCell"/>
</dbReference>
<evidence type="ECO:0000256" key="6">
    <source>
        <dbReference type="SAM" id="Phobius"/>
    </source>
</evidence>
<dbReference type="AlphaFoldDB" id="A0A850LS30"/>
<feature type="transmembrane region" description="Helical" evidence="6">
    <location>
        <begin position="74"/>
        <end position="92"/>
    </location>
</feature>
<feature type="transmembrane region" description="Helical" evidence="6">
    <location>
        <begin position="148"/>
        <end position="169"/>
    </location>
</feature>
<keyword evidence="4 6" id="KW-1133">Transmembrane helix</keyword>
<evidence type="ECO:0000256" key="3">
    <source>
        <dbReference type="ARBA" id="ARBA00022692"/>
    </source>
</evidence>
<dbReference type="PANTHER" id="PTHR30086:SF20">
    <property type="entry name" value="ARGININE EXPORTER PROTEIN ARGO-RELATED"/>
    <property type="match status" value="1"/>
</dbReference>
<comment type="subcellular location">
    <subcellularLocation>
        <location evidence="1">Cell membrane</location>
        <topology evidence="1">Multi-pass membrane protein</topology>
    </subcellularLocation>
</comment>
<dbReference type="InterPro" id="IPR001123">
    <property type="entry name" value="LeuE-type"/>
</dbReference>
<dbReference type="Pfam" id="PF01810">
    <property type="entry name" value="LysE"/>
    <property type="match status" value="1"/>
</dbReference>
<dbReference type="GO" id="GO:0015171">
    <property type="term" value="F:amino acid transmembrane transporter activity"/>
    <property type="evidence" value="ECO:0007669"/>
    <property type="project" value="TreeGrafter"/>
</dbReference>
<protein>
    <submittedName>
        <fullName evidence="7">Amino acid transporter</fullName>
    </submittedName>
</protein>
<dbReference type="Proteomes" id="UP000565723">
    <property type="component" value="Unassembled WGS sequence"/>
</dbReference>